<dbReference type="InterPro" id="IPR051850">
    <property type="entry name" value="Polysacch_Lyase_4"/>
</dbReference>
<protein>
    <submittedName>
        <fullName evidence="3">Uncharacterized protein</fullName>
    </submittedName>
</protein>
<dbReference type="InterPro" id="IPR008979">
    <property type="entry name" value="Galactose-bd-like_sf"/>
</dbReference>
<feature type="domain" description="Rhamnogalacturonan lyase" evidence="2">
    <location>
        <begin position="192"/>
        <end position="233"/>
    </location>
</feature>
<dbReference type="PANTHER" id="PTHR32018">
    <property type="entry name" value="RHAMNOGALACTURONATE LYASE FAMILY PROTEIN"/>
    <property type="match status" value="1"/>
</dbReference>
<name>A0AAV9C0T4_ACOCL</name>
<feature type="domain" description="Rhamnogalacturonan lyase" evidence="1">
    <location>
        <begin position="251"/>
        <end position="408"/>
    </location>
</feature>
<comment type="caution">
    <text evidence="3">The sequence shown here is derived from an EMBL/GenBank/DDBJ whole genome shotgun (WGS) entry which is preliminary data.</text>
</comment>
<reference evidence="3" key="2">
    <citation type="submission" date="2023-06" db="EMBL/GenBank/DDBJ databases">
        <authorList>
            <person name="Ma L."/>
            <person name="Liu K.-W."/>
            <person name="Li Z."/>
            <person name="Hsiao Y.-Y."/>
            <person name="Qi Y."/>
            <person name="Fu T."/>
            <person name="Tang G."/>
            <person name="Zhang D."/>
            <person name="Sun W.-H."/>
            <person name="Liu D.-K."/>
            <person name="Li Y."/>
            <person name="Chen G.-Z."/>
            <person name="Liu X.-D."/>
            <person name="Liao X.-Y."/>
            <person name="Jiang Y.-T."/>
            <person name="Yu X."/>
            <person name="Hao Y."/>
            <person name="Huang J."/>
            <person name="Zhao X.-W."/>
            <person name="Ke S."/>
            <person name="Chen Y.-Y."/>
            <person name="Wu W.-L."/>
            <person name="Hsu J.-L."/>
            <person name="Lin Y.-F."/>
            <person name="Huang M.-D."/>
            <person name="Li C.-Y."/>
            <person name="Huang L."/>
            <person name="Wang Z.-W."/>
            <person name="Zhao X."/>
            <person name="Zhong W.-Y."/>
            <person name="Peng D.-H."/>
            <person name="Ahmad S."/>
            <person name="Lan S."/>
            <person name="Zhang J.-S."/>
            <person name="Tsai W.-C."/>
            <person name="Van De Peer Y."/>
            <person name="Liu Z.-J."/>
        </authorList>
    </citation>
    <scope>NUCLEOTIDE SEQUENCE</scope>
    <source>
        <strain evidence="3">CP</strain>
        <tissue evidence="3">Leaves</tissue>
    </source>
</reference>
<dbReference type="AlphaFoldDB" id="A0AAV9C0T4"/>
<dbReference type="CDD" id="cd10316">
    <property type="entry name" value="RGL4_M"/>
    <property type="match status" value="1"/>
</dbReference>
<dbReference type="EMBL" id="JAUJYO010000022">
    <property type="protein sequence ID" value="KAK1282216.1"/>
    <property type="molecule type" value="Genomic_DNA"/>
</dbReference>
<evidence type="ECO:0000313" key="3">
    <source>
        <dbReference type="EMBL" id="KAK1282216.1"/>
    </source>
</evidence>
<dbReference type="InterPro" id="IPR029413">
    <property type="entry name" value="RG-lyase_II"/>
</dbReference>
<accession>A0AAV9C0T4</accession>
<dbReference type="CDD" id="cd10317">
    <property type="entry name" value="RGL4_C"/>
    <property type="match status" value="1"/>
</dbReference>
<dbReference type="GO" id="GO:0030246">
    <property type="term" value="F:carbohydrate binding"/>
    <property type="evidence" value="ECO:0007669"/>
    <property type="project" value="InterPro"/>
</dbReference>
<organism evidence="3 4">
    <name type="scientific">Acorus calamus</name>
    <name type="common">Sweet flag</name>
    <dbReference type="NCBI Taxonomy" id="4465"/>
    <lineage>
        <taxon>Eukaryota</taxon>
        <taxon>Viridiplantae</taxon>
        <taxon>Streptophyta</taxon>
        <taxon>Embryophyta</taxon>
        <taxon>Tracheophyta</taxon>
        <taxon>Spermatophyta</taxon>
        <taxon>Magnoliopsida</taxon>
        <taxon>Liliopsida</taxon>
        <taxon>Acoraceae</taxon>
        <taxon>Acorus</taxon>
    </lineage>
</organism>
<dbReference type="Gene3D" id="2.70.98.10">
    <property type="match status" value="1"/>
</dbReference>
<gene>
    <name evidence="3" type="ORF">QJS10_CPB22g00212</name>
</gene>
<dbReference type="Pfam" id="PF14686">
    <property type="entry name" value="fn3_3"/>
    <property type="match status" value="1"/>
</dbReference>
<dbReference type="SUPFAM" id="SSF49785">
    <property type="entry name" value="Galactose-binding domain-like"/>
    <property type="match status" value="1"/>
</dbReference>
<keyword evidence="4" id="KW-1185">Reference proteome</keyword>
<proteinExistence type="predicted"/>
<evidence type="ECO:0000259" key="1">
    <source>
        <dbReference type="Pfam" id="PF14683"/>
    </source>
</evidence>
<dbReference type="Proteomes" id="UP001180020">
    <property type="component" value="Unassembled WGS sequence"/>
</dbReference>
<dbReference type="Gene3D" id="2.60.120.260">
    <property type="entry name" value="Galactose-binding domain-like"/>
    <property type="match status" value="1"/>
</dbReference>
<evidence type="ECO:0000313" key="4">
    <source>
        <dbReference type="Proteomes" id="UP001180020"/>
    </source>
</evidence>
<dbReference type="PANTHER" id="PTHR32018:SF22">
    <property type="entry name" value="RHAMNOGALACTURONAN ENDOLYASE"/>
    <property type="match status" value="1"/>
</dbReference>
<dbReference type="Pfam" id="PF14683">
    <property type="entry name" value="CBM-like"/>
    <property type="match status" value="1"/>
</dbReference>
<reference evidence="3" key="1">
    <citation type="journal article" date="2023" name="Nat. Commun.">
        <title>Diploid and tetraploid genomes of Acorus and the evolution of monocots.</title>
        <authorList>
            <person name="Ma L."/>
            <person name="Liu K.W."/>
            <person name="Li Z."/>
            <person name="Hsiao Y.Y."/>
            <person name="Qi Y."/>
            <person name="Fu T."/>
            <person name="Tang G.D."/>
            <person name="Zhang D."/>
            <person name="Sun W.H."/>
            <person name="Liu D.K."/>
            <person name="Li Y."/>
            <person name="Chen G.Z."/>
            <person name="Liu X.D."/>
            <person name="Liao X.Y."/>
            <person name="Jiang Y.T."/>
            <person name="Yu X."/>
            <person name="Hao Y."/>
            <person name="Huang J."/>
            <person name="Zhao X.W."/>
            <person name="Ke S."/>
            <person name="Chen Y.Y."/>
            <person name="Wu W.L."/>
            <person name="Hsu J.L."/>
            <person name="Lin Y.F."/>
            <person name="Huang M.D."/>
            <person name="Li C.Y."/>
            <person name="Huang L."/>
            <person name="Wang Z.W."/>
            <person name="Zhao X."/>
            <person name="Zhong W.Y."/>
            <person name="Peng D.H."/>
            <person name="Ahmad S."/>
            <person name="Lan S."/>
            <person name="Zhang J.S."/>
            <person name="Tsai W.C."/>
            <person name="Van de Peer Y."/>
            <person name="Liu Z.J."/>
        </authorList>
    </citation>
    <scope>NUCLEOTIDE SEQUENCE</scope>
    <source>
        <strain evidence="3">CP</strain>
    </source>
</reference>
<dbReference type="Gene3D" id="2.60.40.1120">
    <property type="entry name" value="Carboxypeptidase-like, regulatory domain"/>
    <property type="match status" value="1"/>
</dbReference>
<sequence>MPQDIVPPRGERLQLPESVWLRDPMISDLKGEVDDKYMYSVDNKDGGLHGWISSGPPDPAVVGFWLVFPSPEFRSGGPTKQNLTNHTGPSCLAMFHGTHYIGDDIVASFANGEAWRKVYGPVFVYLNSTRSVNNAYDLWLDAKEKRLEEEKAWPYDFVSSPFFLMSSERGSASGTLYIQDRFLSGSLIPASYAYVGLAASRTEGSWQTESKGYQFWTITDSKGAFTINNIIPGLPTQLGNLTYVSHRDGATVWEIGFPDRTAMGFFVPDPNPNYVDKLFINCPEKYRQYGLWDRKIAEKKYSPTTWQIKFNLNGIAGGIYKLRLSVAASNHSDIQVRVNNPNSERPLFEVADLGMDNTIGRHGIHGLYQLFSVNVPSALLIKGDNIVYLTQANAGNQFVGVLYDYIRLEAPASPGHSDRVAEGGVVSNHSF</sequence>
<dbReference type="InterPro" id="IPR014718">
    <property type="entry name" value="GH-type_carb-bd"/>
</dbReference>
<dbReference type="InterPro" id="IPR029411">
    <property type="entry name" value="RG-lyase_III"/>
</dbReference>
<evidence type="ECO:0000259" key="2">
    <source>
        <dbReference type="Pfam" id="PF14686"/>
    </source>
</evidence>